<dbReference type="GO" id="GO:0016973">
    <property type="term" value="P:poly(A)+ mRNA export from nucleus"/>
    <property type="evidence" value="ECO:0007669"/>
    <property type="project" value="TreeGrafter"/>
</dbReference>
<dbReference type="EMBL" id="BSXN01000406">
    <property type="protein sequence ID" value="GME68397.1"/>
    <property type="molecule type" value="Genomic_DNA"/>
</dbReference>
<dbReference type="GO" id="GO:0006368">
    <property type="term" value="P:transcription elongation by RNA polymerase II"/>
    <property type="evidence" value="ECO:0007669"/>
    <property type="project" value="TreeGrafter"/>
</dbReference>
<organism evidence="1 2">
    <name type="scientific">Candida boidinii</name>
    <name type="common">Yeast</name>
    <dbReference type="NCBI Taxonomy" id="5477"/>
    <lineage>
        <taxon>Eukaryota</taxon>
        <taxon>Fungi</taxon>
        <taxon>Dikarya</taxon>
        <taxon>Ascomycota</taxon>
        <taxon>Saccharomycotina</taxon>
        <taxon>Pichiomycetes</taxon>
        <taxon>Pichiales</taxon>
        <taxon>Pichiaceae</taxon>
        <taxon>Ogataea</taxon>
        <taxon>Ogataea/Candida clade</taxon>
    </lineage>
</organism>
<dbReference type="InterPro" id="IPR045114">
    <property type="entry name" value="Csn12-like"/>
</dbReference>
<gene>
    <name evidence="1" type="ORF">Cboi02_000162900</name>
</gene>
<dbReference type="GO" id="GO:0000973">
    <property type="term" value="P:post-transcriptional tethering of RNA polymerase II gene DNA at nuclear periphery"/>
    <property type="evidence" value="ECO:0007669"/>
    <property type="project" value="TreeGrafter"/>
</dbReference>
<dbReference type="AlphaFoldDB" id="A0A9W6SY28"/>
<dbReference type="GO" id="GO:0070390">
    <property type="term" value="C:transcription export complex 2"/>
    <property type="evidence" value="ECO:0007669"/>
    <property type="project" value="TreeGrafter"/>
</dbReference>
<reference evidence="1" key="1">
    <citation type="submission" date="2023-04" db="EMBL/GenBank/DDBJ databases">
        <title>Candida boidinii NBRC 10035.</title>
        <authorList>
            <person name="Ichikawa N."/>
            <person name="Sato H."/>
            <person name="Tonouchi N."/>
        </authorList>
    </citation>
    <scope>NUCLEOTIDE SEQUENCE</scope>
    <source>
        <strain evidence="1">NBRC 10035</strain>
    </source>
</reference>
<keyword evidence="2" id="KW-1185">Reference proteome</keyword>
<evidence type="ECO:0000313" key="1">
    <source>
        <dbReference type="EMBL" id="GME68397.1"/>
    </source>
</evidence>
<dbReference type="PANTHER" id="PTHR12732">
    <property type="entry name" value="UNCHARACTERIZED PROTEASOME COMPONENT REGION PCI-CONTAINING"/>
    <property type="match status" value="1"/>
</dbReference>
<protein>
    <submittedName>
        <fullName evidence="1">Unnamed protein product</fullName>
    </submittedName>
</protein>
<accession>A0A9W6SY28</accession>
<dbReference type="Gene3D" id="1.10.10.10">
    <property type="entry name" value="Winged helix-like DNA-binding domain superfamily/Winged helix DNA-binding domain"/>
    <property type="match status" value="1"/>
</dbReference>
<evidence type="ECO:0000313" key="2">
    <source>
        <dbReference type="Proteomes" id="UP001165120"/>
    </source>
</evidence>
<dbReference type="GO" id="GO:0003723">
    <property type="term" value="F:RNA binding"/>
    <property type="evidence" value="ECO:0007669"/>
    <property type="project" value="InterPro"/>
</dbReference>
<dbReference type="InterPro" id="IPR036388">
    <property type="entry name" value="WH-like_DNA-bd_sf"/>
</dbReference>
<dbReference type="PANTHER" id="PTHR12732:SF8">
    <property type="entry name" value="NUCLEAR MRNA EXPORT PROTEIN THP1"/>
    <property type="match status" value="1"/>
</dbReference>
<proteinExistence type="predicted"/>
<dbReference type="SMART" id="SM00753">
    <property type="entry name" value="PAM"/>
    <property type="match status" value="1"/>
</dbReference>
<dbReference type="GO" id="GO:0003690">
    <property type="term" value="F:double-stranded DNA binding"/>
    <property type="evidence" value="ECO:0007669"/>
    <property type="project" value="InterPro"/>
</dbReference>
<dbReference type="Proteomes" id="UP001165120">
    <property type="component" value="Unassembled WGS sequence"/>
</dbReference>
<name>A0A9W6SY28_CANBO</name>
<comment type="caution">
    <text evidence="1">The sequence shown here is derived from an EMBL/GenBank/DDBJ whole genome shotgun (WGS) entry which is preliminary data.</text>
</comment>
<sequence length="463" mass="53935">MSSIAEYLNSVSQCLNRKDSSGLLNLLTLDPTANHIPVLQKSLINITNRQLQEFISKENYLDNNWPSFDNYVLSYLIYVRDFNPWSILESIDLMIKVSNDLSISLNNNTYNNNLLYLVQDTFDILIPLIKKIDTKLMIIDKRTNNYTRLSNLSTILLKSLNNLRSDLDLNLPSNKFKQSIVMYLSIKLCQIYYLIDSPMLCNNVFSNINNLNLNVKNLQKSQLIQYRFLVGKFHFLQSNFLNAFNHFNWCFNNLHSMTNSNIIITILKYLIPSGLLIGKVINFNNFGNFNTIILNNSANYLINLYKPLTIFYKNGDLFNFTKILFNNKNYFVKLGIISSFIQRIRILIFRNLMIKIYKINNNSLNINLITKTLILILNPNESKLNFKNEFLFYVFNIGNNEYLSNTYSENILINLIDNNLIKGKITASTKLISLSKTGTFPDIYTVYQTKYPLSSNEKWMDRS</sequence>